<dbReference type="Proteomes" id="UP000815677">
    <property type="component" value="Unassembled WGS sequence"/>
</dbReference>
<protein>
    <recommendedName>
        <fullName evidence="5">DNA endonuclease activator Ctp1 C-terminal domain-containing protein</fullName>
    </recommendedName>
</protein>
<evidence type="ECO:0000256" key="1">
    <source>
        <dbReference type="ARBA" id="ARBA00004123"/>
    </source>
</evidence>
<dbReference type="InterPro" id="IPR013882">
    <property type="entry name" value="Ctp1_C"/>
</dbReference>
<keyword evidence="3" id="KW-0539">Nucleus</keyword>
<evidence type="ECO:0000256" key="4">
    <source>
        <dbReference type="SAM" id="MobiDB-lite"/>
    </source>
</evidence>
<dbReference type="PANTHER" id="PTHR15107">
    <property type="entry name" value="RETINOBLASTOMA BINDING PROTEIN 8"/>
    <property type="match status" value="1"/>
</dbReference>
<accession>A0ABQ0LF68</accession>
<evidence type="ECO:0000313" key="7">
    <source>
        <dbReference type="Proteomes" id="UP000815677"/>
    </source>
</evidence>
<keyword evidence="2" id="KW-0227">DNA damage</keyword>
<feature type="domain" description="DNA endonuclease activator Ctp1 C-terminal" evidence="5">
    <location>
        <begin position="128"/>
        <end position="172"/>
    </location>
</feature>
<reference evidence="6" key="1">
    <citation type="submission" date="2014-09" db="EMBL/GenBank/DDBJ databases">
        <title>Genome sequence of the luminous mushroom Mycena chlorophos for searching fungal bioluminescence genes.</title>
        <authorList>
            <person name="Tanaka Y."/>
            <person name="Kasuga D."/>
            <person name="Oba Y."/>
            <person name="Hase S."/>
            <person name="Sato K."/>
            <person name="Oba Y."/>
            <person name="Sakakibara Y."/>
        </authorList>
    </citation>
    <scope>NUCLEOTIDE SEQUENCE</scope>
</reference>
<keyword evidence="7" id="KW-1185">Reference proteome</keyword>
<dbReference type="Pfam" id="PF08573">
    <property type="entry name" value="SAE2"/>
    <property type="match status" value="1"/>
</dbReference>
<sequence>MAVSYPMSLLSAIETAIRVACAKSGHSFPLKSDYNAVGFASVYDWRDFERKWPLGERPPPEAVLEQSLNSRYRIDPKKNDGLDYAFQETVRGAARQKLPAGDCDQCRGYYEARGPTPPRLMAPLWRSPETDKSPTHQQRVHKHKQRISRHRHAHAAPKTPPSYWNIGFPDAAEVERINRAAHSMHQAKEAEIEAEIEAGEGIWQRNAEGQGTSKAK</sequence>
<dbReference type="EMBL" id="DF845807">
    <property type="protein sequence ID" value="GAT49789.1"/>
    <property type="molecule type" value="Genomic_DNA"/>
</dbReference>
<proteinExistence type="predicted"/>
<dbReference type="PANTHER" id="PTHR15107:SF0">
    <property type="entry name" value="DNA ENDONUCLEASE ACTIVATOR CTP1 C-TERMINAL DOMAIN-CONTAINING PROTEIN"/>
    <property type="match status" value="1"/>
</dbReference>
<organism evidence="6 7">
    <name type="scientific">Mycena chlorophos</name>
    <name type="common">Agaric fungus</name>
    <name type="synonym">Agaricus chlorophos</name>
    <dbReference type="NCBI Taxonomy" id="658473"/>
    <lineage>
        <taxon>Eukaryota</taxon>
        <taxon>Fungi</taxon>
        <taxon>Dikarya</taxon>
        <taxon>Basidiomycota</taxon>
        <taxon>Agaricomycotina</taxon>
        <taxon>Agaricomycetes</taxon>
        <taxon>Agaricomycetidae</taxon>
        <taxon>Agaricales</taxon>
        <taxon>Marasmiineae</taxon>
        <taxon>Mycenaceae</taxon>
        <taxon>Mycena</taxon>
    </lineage>
</organism>
<evidence type="ECO:0000256" key="3">
    <source>
        <dbReference type="ARBA" id="ARBA00023242"/>
    </source>
</evidence>
<dbReference type="InterPro" id="IPR033316">
    <property type="entry name" value="RBBP8-like"/>
</dbReference>
<comment type="subcellular location">
    <subcellularLocation>
        <location evidence="1">Nucleus</location>
    </subcellularLocation>
</comment>
<evidence type="ECO:0000259" key="5">
    <source>
        <dbReference type="Pfam" id="PF08573"/>
    </source>
</evidence>
<feature type="region of interest" description="Disordered" evidence="4">
    <location>
        <begin position="117"/>
        <end position="164"/>
    </location>
</feature>
<evidence type="ECO:0000313" key="6">
    <source>
        <dbReference type="EMBL" id="GAT49789.1"/>
    </source>
</evidence>
<evidence type="ECO:0000256" key="2">
    <source>
        <dbReference type="ARBA" id="ARBA00022763"/>
    </source>
</evidence>
<gene>
    <name evidence="6" type="ORF">MCHLO_07078</name>
</gene>
<feature type="compositionally biased region" description="Basic residues" evidence="4">
    <location>
        <begin position="138"/>
        <end position="155"/>
    </location>
</feature>
<name>A0ABQ0LF68_MYCCL</name>